<accession>A0ABQ2HCV8</accession>
<evidence type="ECO:0000313" key="1">
    <source>
        <dbReference type="EMBL" id="GGM75178.1"/>
    </source>
</evidence>
<evidence type="ECO:0008006" key="3">
    <source>
        <dbReference type="Google" id="ProtNLM"/>
    </source>
</evidence>
<dbReference type="Gene3D" id="2.130.10.10">
    <property type="entry name" value="YVTN repeat-like/Quinoprotein amine dehydrogenase"/>
    <property type="match status" value="1"/>
</dbReference>
<sequence length="748" mass="85363">MRAFEKLLIYWLVCGLLPALVSCRNGKAQEEEAPFYQDQPFTQEYHEAYPIDGAGEVRAVLPEANGNVWAAAANGVFLKLNRESKWNAVLPDSANGPAFALAQDASGTMYMGVWNGLYQYKNGVATKMNGPTGPVSAICTDARNVHAIGPNGFWTGNAKGFIKQNAAIARSVRDVVSDGKNGLWIASDVGIYHWTPESLEHFYQTGALIAGYAKGLAFNHDGKLWIGGLGGVTIQNNGKKEAELRPENGIPSTYVTAVRRAPDSSMWVGTQTGVVRFRKDGSRSLLFSRRWLLDDQVNDIAFDSEGNAWIATPQGVSAIRKRNMTLASKSAFFYDVLMKRHIREPWIAGQAHLRVPGDTASWEPEDDDNDGEYTGNYLAMESFRYAAIKDPVAKDNARKAFGFLKMLQEVTGTDGFFARTIIPATWTRMHDDNSTYTERERAEELAKEPRFKPVEVRWHLSPDKKWLWKGDTSSDEMCGHMFGYYYYYTLAADAAEKQRIAGHVGKIVDYLMAHGLNFADVDGTATRWSVWSPDQLNRDPEWLPDRAQNSMEMLAFLKLAHYMTGQEKYQKEYLRLIEKEHYLENMQAVTKQNPAWFIYFDVVLQAYLYPILIRCEKDPERSKFYKNHLEEWFRKRQDDHNPLINFIYNDCLDQKAELKNSVDFLIDTPLDLVDWPIDHRKREDIRVVRTPVLEDEQVSELQPASIRLTVRWDKNPWTLAGGNPEVEREPVFWLLPYWMGRYLGMISK</sequence>
<comment type="caution">
    <text evidence="1">The sequence shown here is derived from an EMBL/GenBank/DDBJ whole genome shotgun (WGS) entry which is preliminary data.</text>
</comment>
<dbReference type="Proteomes" id="UP000632339">
    <property type="component" value="Unassembled WGS sequence"/>
</dbReference>
<dbReference type="RefSeq" id="WP_019941705.1">
    <property type="nucleotide sequence ID" value="NZ_BMLI01000001.1"/>
</dbReference>
<protein>
    <recommendedName>
        <fullName evidence="3">Two component regulator propeller</fullName>
    </recommendedName>
</protein>
<name>A0ABQ2HCV8_9BACT</name>
<evidence type="ECO:0000313" key="2">
    <source>
        <dbReference type="Proteomes" id="UP000632339"/>
    </source>
</evidence>
<organism evidence="1 2">
    <name type="scientific">Dyadobacter beijingensis</name>
    <dbReference type="NCBI Taxonomy" id="365489"/>
    <lineage>
        <taxon>Bacteria</taxon>
        <taxon>Pseudomonadati</taxon>
        <taxon>Bacteroidota</taxon>
        <taxon>Cytophagia</taxon>
        <taxon>Cytophagales</taxon>
        <taxon>Spirosomataceae</taxon>
        <taxon>Dyadobacter</taxon>
    </lineage>
</organism>
<proteinExistence type="predicted"/>
<dbReference type="EMBL" id="BMLI01000001">
    <property type="protein sequence ID" value="GGM75178.1"/>
    <property type="molecule type" value="Genomic_DNA"/>
</dbReference>
<dbReference type="PROSITE" id="PS51257">
    <property type="entry name" value="PROKAR_LIPOPROTEIN"/>
    <property type="match status" value="1"/>
</dbReference>
<keyword evidence="2" id="KW-1185">Reference proteome</keyword>
<reference evidence="2" key="1">
    <citation type="journal article" date="2019" name="Int. J. Syst. Evol. Microbiol.">
        <title>The Global Catalogue of Microorganisms (GCM) 10K type strain sequencing project: providing services to taxonomists for standard genome sequencing and annotation.</title>
        <authorList>
            <consortium name="The Broad Institute Genomics Platform"/>
            <consortium name="The Broad Institute Genome Sequencing Center for Infectious Disease"/>
            <person name="Wu L."/>
            <person name="Ma J."/>
        </authorList>
    </citation>
    <scope>NUCLEOTIDE SEQUENCE [LARGE SCALE GENOMIC DNA]</scope>
    <source>
        <strain evidence="2">CGMCC 1.6375</strain>
    </source>
</reference>
<dbReference type="SUPFAM" id="SSF63829">
    <property type="entry name" value="Calcium-dependent phosphotriesterase"/>
    <property type="match status" value="1"/>
</dbReference>
<dbReference type="InterPro" id="IPR015943">
    <property type="entry name" value="WD40/YVTN_repeat-like_dom_sf"/>
</dbReference>
<gene>
    <name evidence="1" type="ORF">GCM10010967_03430</name>
</gene>